<reference evidence="2" key="2">
    <citation type="submission" date="2020-09" db="EMBL/GenBank/DDBJ databases">
        <authorList>
            <person name="Sun Q."/>
            <person name="Zhou Y."/>
        </authorList>
    </citation>
    <scope>NUCLEOTIDE SEQUENCE</scope>
    <source>
        <strain evidence="2">CGMCC 1.15880</strain>
    </source>
</reference>
<dbReference type="GO" id="GO:0016758">
    <property type="term" value="F:hexosyltransferase activity"/>
    <property type="evidence" value="ECO:0007669"/>
    <property type="project" value="UniProtKB-ARBA"/>
</dbReference>
<reference evidence="2" key="1">
    <citation type="journal article" date="2014" name="Int. J. Syst. Evol. Microbiol.">
        <title>Complete genome sequence of Corynebacterium casei LMG S-19264T (=DSM 44701T), isolated from a smear-ripened cheese.</title>
        <authorList>
            <consortium name="US DOE Joint Genome Institute (JGI-PGF)"/>
            <person name="Walter F."/>
            <person name="Albersmeier A."/>
            <person name="Kalinowski J."/>
            <person name="Ruckert C."/>
        </authorList>
    </citation>
    <scope>NUCLEOTIDE SEQUENCE</scope>
    <source>
        <strain evidence="2">CGMCC 1.15880</strain>
    </source>
</reference>
<gene>
    <name evidence="2" type="ORF">GCM10011498_33060</name>
</gene>
<dbReference type="Pfam" id="PF00535">
    <property type="entry name" value="Glycos_transf_2"/>
    <property type="match status" value="1"/>
</dbReference>
<evidence type="ECO:0000259" key="1">
    <source>
        <dbReference type="Pfam" id="PF00535"/>
    </source>
</evidence>
<accession>A0A916R2N3</accession>
<feature type="domain" description="Glycosyltransferase 2-like" evidence="1">
    <location>
        <begin position="4"/>
        <end position="116"/>
    </location>
</feature>
<dbReference type="EMBL" id="BMKA01000006">
    <property type="protein sequence ID" value="GGA29297.1"/>
    <property type="molecule type" value="Genomic_DNA"/>
</dbReference>
<dbReference type="InterPro" id="IPR001173">
    <property type="entry name" value="Glyco_trans_2-like"/>
</dbReference>
<dbReference type="CDD" id="cd00761">
    <property type="entry name" value="Glyco_tranf_GTA_type"/>
    <property type="match status" value="1"/>
</dbReference>
<dbReference type="InterPro" id="IPR029044">
    <property type="entry name" value="Nucleotide-diphossugar_trans"/>
</dbReference>
<dbReference type="PANTHER" id="PTHR22916:SF3">
    <property type="entry name" value="UDP-GLCNAC:BETAGAL BETA-1,3-N-ACETYLGLUCOSAMINYLTRANSFERASE-LIKE PROTEIN 1"/>
    <property type="match status" value="1"/>
</dbReference>
<dbReference type="Proteomes" id="UP000628017">
    <property type="component" value="Unassembled WGS sequence"/>
</dbReference>
<evidence type="ECO:0000313" key="3">
    <source>
        <dbReference type="Proteomes" id="UP000628017"/>
    </source>
</evidence>
<proteinExistence type="predicted"/>
<dbReference type="Gene3D" id="3.90.550.10">
    <property type="entry name" value="Spore Coat Polysaccharide Biosynthesis Protein SpsA, Chain A"/>
    <property type="match status" value="1"/>
</dbReference>
<dbReference type="PANTHER" id="PTHR22916">
    <property type="entry name" value="GLYCOSYLTRANSFERASE"/>
    <property type="match status" value="1"/>
</dbReference>
<dbReference type="RefSeq" id="WP_188677971.1">
    <property type="nucleotide sequence ID" value="NZ_BMKA01000006.1"/>
</dbReference>
<protein>
    <recommendedName>
        <fullName evidence="1">Glycosyltransferase 2-like domain-containing protein</fullName>
    </recommendedName>
</protein>
<keyword evidence="3" id="KW-1185">Reference proteome</keyword>
<dbReference type="AlphaFoldDB" id="A0A916R2N3"/>
<evidence type="ECO:0000313" key="2">
    <source>
        <dbReference type="EMBL" id="GGA29297.1"/>
    </source>
</evidence>
<dbReference type="SUPFAM" id="SSF53448">
    <property type="entry name" value="Nucleotide-diphospho-sugar transferases"/>
    <property type="match status" value="1"/>
</dbReference>
<comment type="caution">
    <text evidence="2">The sequence shown here is derived from an EMBL/GenBank/DDBJ whole genome shotgun (WGS) entry which is preliminary data.</text>
</comment>
<name>A0A916R2N3_9RHOB</name>
<sequence>MKLSLVIPVFNDPEGVGRLLAQVVTLGFFAEVVIVDDASENRSDPAALGLNPATLPFKLKYHRVRKNRGAGYARNKGLSLCSGSHVIFFDSDDLFTDGFTLLVDRLQGREFDFCIFKHVDSRVRARGGSGLLASDEDRWQDADARGALGTLSAEGAQILCTVAAYPWNKIYRVDFLRENAIRCTEIPVHNDIEIHWMGFLHAQTILYSDLICCEHFVAEGRGRLTNRRGRERFAVTEALIEVQKALGTNPQTRSFIVPFTGFYIGLFHWIEAQLVEDLHRPFRELIQEFLRQNLPLEHYIRVVDTDPELGLRINRILKGQRA</sequence>
<organism evidence="2 3">
    <name type="scientific">Neptunicoccus cionae</name>
    <dbReference type="NCBI Taxonomy" id="2035344"/>
    <lineage>
        <taxon>Bacteria</taxon>
        <taxon>Pseudomonadati</taxon>
        <taxon>Pseudomonadota</taxon>
        <taxon>Alphaproteobacteria</taxon>
        <taxon>Rhodobacterales</taxon>
        <taxon>Paracoccaceae</taxon>
        <taxon>Neptunicoccus</taxon>
    </lineage>
</organism>